<gene>
    <name evidence="2" type="ORF">KK2020170_12980</name>
</gene>
<reference evidence="2 3" key="1">
    <citation type="submission" date="2021-06" db="EMBL/GenBank/DDBJ databases">
        <title>Whole genome sequences of Flavobacterium sp. KK2020170 and assembly.</title>
        <authorList>
            <person name="Kitahara K."/>
            <person name="Miyoshi S."/>
            <person name="Uesaka K."/>
        </authorList>
    </citation>
    <scope>NUCLEOTIDE SEQUENCE [LARGE SCALE GENOMIC DNA]</scope>
    <source>
        <strain evidence="2 3">KK2020170</strain>
    </source>
</reference>
<dbReference type="EMBL" id="AP024749">
    <property type="protein sequence ID" value="BCY28430.1"/>
    <property type="molecule type" value="Genomic_DNA"/>
</dbReference>
<dbReference type="Proteomes" id="UP000825258">
    <property type="component" value="Chromosome"/>
</dbReference>
<sequence>MNLFSQKRELDANSENNPQQFQSFQDTTKAFKGRAVDDKIKPPIDLYKIYTLTKDTTYIDTTLSIQKEYKYNLLRKDIFGLQPFANEGHTYNTLDFNFNVKSTFPKMGFTAKHFNYLEVNDIKYYQVPTPLTDLYFKTVMEQGQSLDAFLTVNTKPNLNFSIAYKGLRSIGKYINNISSSGNFRFTTSYFTKDKRYFVNAHFTGQDISNQENGGITDVSLFETSETPFDERDRLEVYFTNSTSLLKGNRFLVDHSFKLSKNNPNSLMLYHQFNHEYKFFQYTQPTLSDRFGTAFTGSVNNKTRYNHLYNKIGVGFTTQKYGDIIAYLENNTYNYFYNNVIYDNLGNVAVPNAINDRLTIFGANYNYNLNKVKLFLNVSNAITDQSISNIEAIAKYKISDDYQFEFKYQKLNTLPNLNYTLYQSDYVSYNWFNNFKNEKRNQLQAKANTKWLNLEVNYTVLDDYLFFYNIAEDIDNLQVKPFQYDQTINHLSVKAKKEFKFWKLALDNTILYQNVTQSNDVLNVPQIVTRNSLYFSEHVFKKAMFIQTGITFNYFTEYYMNDYNPLIGEFYVQNQTKIGGFPMLDFFINAKVRQTRIFLKAEHFNSAWTGYDYYSAPNYPYRDFIVRFGLVWNFFK</sequence>
<protein>
    <recommendedName>
        <fullName evidence="4">Porin</fullName>
    </recommendedName>
</protein>
<evidence type="ECO:0000313" key="2">
    <source>
        <dbReference type="EMBL" id="BCY28430.1"/>
    </source>
</evidence>
<evidence type="ECO:0008006" key="4">
    <source>
        <dbReference type="Google" id="ProtNLM"/>
    </source>
</evidence>
<dbReference type="InterPro" id="IPR025631">
    <property type="entry name" value="Porin_10"/>
</dbReference>
<dbReference type="Pfam" id="PF14121">
    <property type="entry name" value="Porin_10"/>
    <property type="match status" value="1"/>
</dbReference>
<evidence type="ECO:0000313" key="3">
    <source>
        <dbReference type="Proteomes" id="UP000825258"/>
    </source>
</evidence>
<feature type="region of interest" description="Disordered" evidence="1">
    <location>
        <begin position="1"/>
        <end position="20"/>
    </location>
</feature>
<accession>A0ABM7S4K3</accession>
<name>A0ABM7S4K3_9FLAO</name>
<proteinExistence type="predicted"/>
<feature type="compositionally biased region" description="Basic and acidic residues" evidence="1">
    <location>
        <begin position="1"/>
        <end position="11"/>
    </location>
</feature>
<keyword evidence="3" id="KW-1185">Reference proteome</keyword>
<organism evidence="2 3">
    <name type="scientific">Flavobacterium okayamense</name>
    <dbReference type="NCBI Taxonomy" id="2830782"/>
    <lineage>
        <taxon>Bacteria</taxon>
        <taxon>Pseudomonadati</taxon>
        <taxon>Bacteroidota</taxon>
        <taxon>Flavobacteriia</taxon>
        <taxon>Flavobacteriales</taxon>
        <taxon>Flavobacteriaceae</taxon>
        <taxon>Flavobacterium</taxon>
    </lineage>
</organism>
<evidence type="ECO:0000256" key="1">
    <source>
        <dbReference type="SAM" id="MobiDB-lite"/>
    </source>
</evidence>